<accession>I0R754</accession>
<keyword evidence="2" id="KW-1185">Reference proteome</keyword>
<evidence type="ECO:0000313" key="2">
    <source>
        <dbReference type="Proteomes" id="UP000005039"/>
    </source>
</evidence>
<reference evidence="1 2" key="1">
    <citation type="submission" date="2012-03" db="EMBL/GenBank/DDBJ databases">
        <authorList>
            <person name="Durkin A.S."/>
            <person name="McCorrison J."/>
            <person name="Torralba M."/>
            <person name="Gillis M."/>
            <person name="Methe B."/>
            <person name="Sutton G."/>
            <person name="Nelson K.E."/>
        </authorList>
    </citation>
    <scope>NUCLEOTIDE SEQUENCE [LARGE SCALE GENOMIC DNA]</scope>
    <source>
        <strain evidence="1 2">F0468</strain>
    </source>
</reference>
<sequence>MPRLAVSKTEIMDRHFRAAYRAGLEMKGLKQKNIASLIGKCEKTVAHKRDHPADMTVFELRAIAATLGFTAEQVASMILKA</sequence>
<protein>
    <recommendedName>
        <fullName evidence="3">HTH cro/C1-type domain-containing protein</fullName>
    </recommendedName>
</protein>
<dbReference type="PATRIC" id="fig|1095750.3.peg.1690"/>
<proteinExistence type="predicted"/>
<dbReference type="eggNOG" id="ENOG5030H2R">
    <property type="taxonomic scope" value="Bacteria"/>
</dbReference>
<evidence type="ECO:0008006" key="3">
    <source>
        <dbReference type="Google" id="ProtNLM"/>
    </source>
</evidence>
<evidence type="ECO:0000313" key="1">
    <source>
        <dbReference type="EMBL" id="EIC95512.1"/>
    </source>
</evidence>
<name>I0R754_9FIRM</name>
<dbReference type="EMBL" id="AJGH01000080">
    <property type="protein sequence ID" value="EIC95512.1"/>
    <property type="molecule type" value="Genomic_DNA"/>
</dbReference>
<dbReference type="Proteomes" id="UP000005039">
    <property type="component" value="Unassembled WGS sequence"/>
</dbReference>
<dbReference type="RefSeq" id="WP_008754233.1">
    <property type="nucleotide sequence ID" value="NZ_AJGH01000080.1"/>
</dbReference>
<dbReference type="AlphaFoldDB" id="I0R754"/>
<organism evidence="1 2">
    <name type="scientific">Lachnoanaerobaculum saburreum F0468</name>
    <dbReference type="NCBI Taxonomy" id="1095750"/>
    <lineage>
        <taxon>Bacteria</taxon>
        <taxon>Bacillati</taxon>
        <taxon>Bacillota</taxon>
        <taxon>Clostridia</taxon>
        <taxon>Lachnospirales</taxon>
        <taxon>Lachnospiraceae</taxon>
        <taxon>Lachnoanaerobaculum</taxon>
    </lineage>
</organism>
<comment type="caution">
    <text evidence="1">The sequence shown here is derived from an EMBL/GenBank/DDBJ whole genome shotgun (WGS) entry which is preliminary data.</text>
</comment>
<gene>
    <name evidence="1" type="ORF">HMPREF9970_1678</name>
</gene>